<proteinExistence type="predicted"/>
<name>A0ABS9DXN8_9PROT</name>
<evidence type="ECO:0000259" key="7">
    <source>
        <dbReference type="PROSITE" id="PS52015"/>
    </source>
</evidence>
<evidence type="ECO:0000256" key="2">
    <source>
        <dbReference type="ARBA" id="ARBA00022692"/>
    </source>
</evidence>
<feature type="transmembrane region" description="Helical" evidence="6">
    <location>
        <begin position="19"/>
        <end position="41"/>
    </location>
</feature>
<dbReference type="Gene3D" id="3.30.1150.10">
    <property type="match status" value="1"/>
</dbReference>
<comment type="subcellular location">
    <subcellularLocation>
        <location evidence="1">Membrane</location>
        <topology evidence="1">Single-pass membrane protein</topology>
    </subcellularLocation>
</comment>
<dbReference type="EMBL" id="JAKGBZ010000024">
    <property type="protein sequence ID" value="MCF3947512.1"/>
    <property type="molecule type" value="Genomic_DNA"/>
</dbReference>
<dbReference type="PROSITE" id="PS52015">
    <property type="entry name" value="TONB_CTD"/>
    <property type="match status" value="1"/>
</dbReference>
<feature type="region of interest" description="Disordered" evidence="5">
    <location>
        <begin position="61"/>
        <end position="129"/>
    </location>
</feature>
<keyword evidence="2 6" id="KW-0812">Transmembrane</keyword>
<protein>
    <submittedName>
        <fullName evidence="8">Energy transducer TonB</fullName>
    </submittedName>
</protein>
<evidence type="ECO:0000313" key="9">
    <source>
        <dbReference type="Proteomes" id="UP001521209"/>
    </source>
</evidence>
<gene>
    <name evidence="8" type="ORF">L2A60_12570</name>
</gene>
<dbReference type="SUPFAM" id="SSF74653">
    <property type="entry name" value="TolA/TonB C-terminal domain"/>
    <property type="match status" value="1"/>
</dbReference>
<dbReference type="PRINTS" id="PR01217">
    <property type="entry name" value="PRICHEXTENSN"/>
</dbReference>
<accession>A0ABS9DXN8</accession>
<comment type="caution">
    <text evidence="8">The sequence shown here is derived from an EMBL/GenBank/DDBJ whole genome shotgun (WGS) entry which is preliminary data.</text>
</comment>
<keyword evidence="9" id="KW-1185">Reference proteome</keyword>
<dbReference type="Proteomes" id="UP001521209">
    <property type="component" value="Unassembled WGS sequence"/>
</dbReference>
<keyword evidence="4 6" id="KW-0472">Membrane</keyword>
<feature type="compositionally biased region" description="Pro residues" evidence="5">
    <location>
        <begin position="117"/>
        <end position="127"/>
    </location>
</feature>
<feature type="compositionally biased region" description="Pro residues" evidence="5">
    <location>
        <begin position="62"/>
        <end position="109"/>
    </location>
</feature>
<keyword evidence="3 6" id="KW-1133">Transmembrane helix</keyword>
<evidence type="ECO:0000256" key="5">
    <source>
        <dbReference type="SAM" id="MobiDB-lite"/>
    </source>
</evidence>
<reference evidence="8 9" key="1">
    <citation type="submission" date="2022-01" db="EMBL/GenBank/DDBJ databases">
        <authorList>
            <person name="Won M."/>
            <person name="Kim S.-J."/>
            <person name="Kwon S.-W."/>
        </authorList>
    </citation>
    <scope>NUCLEOTIDE SEQUENCE [LARGE SCALE GENOMIC DNA]</scope>
    <source>
        <strain evidence="8 9">KCTC 23505</strain>
    </source>
</reference>
<organism evidence="8 9">
    <name type="scientific">Acidiphilium iwatense</name>
    <dbReference type="NCBI Taxonomy" id="768198"/>
    <lineage>
        <taxon>Bacteria</taxon>
        <taxon>Pseudomonadati</taxon>
        <taxon>Pseudomonadota</taxon>
        <taxon>Alphaproteobacteria</taxon>
        <taxon>Acetobacterales</taxon>
        <taxon>Acidocellaceae</taxon>
        <taxon>Acidiphilium</taxon>
    </lineage>
</organism>
<evidence type="ECO:0000256" key="3">
    <source>
        <dbReference type="ARBA" id="ARBA00022989"/>
    </source>
</evidence>
<dbReference type="InterPro" id="IPR006260">
    <property type="entry name" value="TonB/TolA_C"/>
</dbReference>
<dbReference type="Pfam" id="PF03544">
    <property type="entry name" value="TonB_C"/>
    <property type="match status" value="1"/>
</dbReference>
<sequence>MSAVIGTNRASPIMQECDLFGRALGVALVLEIIAVIGFVHFTNQAGPVANHRPRIMKIQMIAPPPKPKPLPKPPKPIPPPPLPLAPPKPLPPPPKPIPKPRPIPHPVKPIPHIAVPKPQPPPPPPQPVVSAAQQENATERYAALVHQSVQNDLRVPQLVEMMHLRGITTVAIDIAPSGALLGVSVIRSSGAPPIDKAALASVRATRFPPFSPKMPHHPITFTLQVKLRAG</sequence>
<evidence type="ECO:0000256" key="6">
    <source>
        <dbReference type="SAM" id="Phobius"/>
    </source>
</evidence>
<evidence type="ECO:0000256" key="1">
    <source>
        <dbReference type="ARBA" id="ARBA00004167"/>
    </source>
</evidence>
<dbReference type="InterPro" id="IPR037682">
    <property type="entry name" value="TonB_C"/>
</dbReference>
<dbReference type="NCBIfam" id="TIGR01352">
    <property type="entry name" value="tonB_Cterm"/>
    <property type="match status" value="1"/>
</dbReference>
<evidence type="ECO:0000256" key="4">
    <source>
        <dbReference type="ARBA" id="ARBA00023136"/>
    </source>
</evidence>
<feature type="domain" description="TonB C-terminal" evidence="7">
    <location>
        <begin position="140"/>
        <end position="230"/>
    </location>
</feature>
<evidence type="ECO:0000313" key="8">
    <source>
        <dbReference type="EMBL" id="MCF3947512.1"/>
    </source>
</evidence>